<proteinExistence type="predicted"/>
<dbReference type="PANTHER" id="PTHR10174:SF224">
    <property type="entry name" value="RETINOL-BINDING PROTEIN PINTA"/>
    <property type="match status" value="1"/>
</dbReference>
<accession>A0A182IWU8</accession>
<protein>
    <submittedName>
        <fullName evidence="1">Uncharacterized protein</fullName>
    </submittedName>
</protein>
<dbReference type="VEuPathDB" id="VectorBase:AATE007026"/>
<dbReference type="GO" id="GO:1902936">
    <property type="term" value="F:phosphatidylinositol bisphosphate binding"/>
    <property type="evidence" value="ECO:0007669"/>
    <property type="project" value="TreeGrafter"/>
</dbReference>
<dbReference type="Gene3D" id="1.10.8.20">
    <property type="entry name" value="N-terminal domain of phosphatidylinositol transfer protein sec14p"/>
    <property type="match status" value="1"/>
</dbReference>
<evidence type="ECO:0000313" key="1">
    <source>
        <dbReference type="EnsemblMetazoa" id="AATE007026-PA.1"/>
    </source>
</evidence>
<dbReference type="Gene3D" id="3.40.525.10">
    <property type="entry name" value="CRAL-TRIO lipid binding domain"/>
    <property type="match status" value="1"/>
</dbReference>
<dbReference type="PROSITE" id="PS50191">
    <property type="entry name" value="CRAL_TRIO"/>
    <property type="match status" value="1"/>
</dbReference>
<dbReference type="SMART" id="SM00516">
    <property type="entry name" value="SEC14"/>
    <property type="match status" value="1"/>
</dbReference>
<dbReference type="EnsemblMetazoa" id="AATE007026-RA">
    <property type="protein sequence ID" value="AATE007026-PA.1"/>
    <property type="gene ID" value="AATE007026"/>
</dbReference>
<dbReference type="CDD" id="cd00170">
    <property type="entry name" value="SEC14"/>
    <property type="match status" value="1"/>
</dbReference>
<dbReference type="InterPro" id="IPR036865">
    <property type="entry name" value="CRAL-TRIO_dom_sf"/>
</dbReference>
<dbReference type="Pfam" id="PF00650">
    <property type="entry name" value="CRAL_TRIO"/>
    <property type="match status" value="1"/>
</dbReference>
<reference evidence="1" key="1">
    <citation type="submission" date="2022-08" db="UniProtKB">
        <authorList>
            <consortium name="EnsemblMetazoa"/>
        </authorList>
    </citation>
    <scope>IDENTIFICATION</scope>
    <source>
        <strain evidence="1">EBRO</strain>
    </source>
</reference>
<dbReference type="AlphaFoldDB" id="A0A182IWU8"/>
<dbReference type="Gene3D" id="1.20.5.1200">
    <property type="entry name" value="Alpha-tocopherol transfer"/>
    <property type="match status" value="1"/>
</dbReference>
<sequence length="277" mass="32121">MKTTNTASESICVGNGVQETAELRTASIATLTQWLLDERPDLQIPSESKLILYFLRTTKYNIDKTKQKLSIFLKNREKLTEWFQDRDPQRPELRELLDIGVFLPLRQKDKLNRQVVIIRTSAHDPQKHKQDNVFKVDKMILDLLMYLDETVSIHGVVAIFDMRGVTLGHALQLPPSMIKKAVESWENYPCKPKVLEFVNVPVHVNIVLNVFRSFMSPKMKERVTISRKGSKLDHLITLPRELGGAGESYQQLAEYWRETVHANESFFVQMEQNVFHM</sequence>
<dbReference type="InterPro" id="IPR001251">
    <property type="entry name" value="CRAL-TRIO_dom"/>
</dbReference>
<dbReference type="GO" id="GO:0016020">
    <property type="term" value="C:membrane"/>
    <property type="evidence" value="ECO:0007669"/>
    <property type="project" value="TreeGrafter"/>
</dbReference>
<dbReference type="SUPFAM" id="SSF46938">
    <property type="entry name" value="CRAL/TRIO N-terminal domain"/>
    <property type="match status" value="1"/>
</dbReference>
<dbReference type="STRING" id="41427.A0A182IWU8"/>
<name>A0A182IWU8_ANOAO</name>
<organism evidence="1">
    <name type="scientific">Anopheles atroparvus</name>
    <name type="common">European mosquito</name>
    <dbReference type="NCBI Taxonomy" id="41427"/>
    <lineage>
        <taxon>Eukaryota</taxon>
        <taxon>Metazoa</taxon>
        <taxon>Ecdysozoa</taxon>
        <taxon>Arthropoda</taxon>
        <taxon>Hexapoda</taxon>
        <taxon>Insecta</taxon>
        <taxon>Pterygota</taxon>
        <taxon>Neoptera</taxon>
        <taxon>Endopterygota</taxon>
        <taxon>Diptera</taxon>
        <taxon>Nematocera</taxon>
        <taxon>Culicoidea</taxon>
        <taxon>Culicidae</taxon>
        <taxon>Anophelinae</taxon>
        <taxon>Anopheles</taxon>
    </lineage>
</organism>
<dbReference type="PANTHER" id="PTHR10174">
    <property type="entry name" value="ALPHA-TOCOPHEROL TRANSFER PROTEIN-RELATED"/>
    <property type="match status" value="1"/>
</dbReference>
<dbReference type="InterPro" id="IPR036273">
    <property type="entry name" value="CRAL/TRIO_N_dom_sf"/>
</dbReference>
<dbReference type="SUPFAM" id="SSF52087">
    <property type="entry name" value="CRAL/TRIO domain"/>
    <property type="match status" value="1"/>
</dbReference>